<sequence length="143" mass="15974">MKLLAITIALLAAVVPGHGRTVQQNNLAGLFTEGYGGGNVCLSEFQRAIIEVAAVPYYTKHLGPFCLSERQFVKLARLIEKADLSDMFDVYAPKEPVDDNADPHMMDYVYVPPDGEPQSPAMLRELNESRARLAYWMIQFLGR</sequence>
<evidence type="ECO:0000256" key="1">
    <source>
        <dbReference type="SAM" id="SignalP"/>
    </source>
</evidence>
<accession>A0A6A7BW76</accession>
<keyword evidence="3" id="KW-1185">Reference proteome</keyword>
<feature type="chain" id="PRO_5025526579" evidence="1">
    <location>
        <begin position="20"/>
        <end position="143"/>
    </location>
</feature>
<gene>
    <name evidence="2" type="ORF">K470DRAFT_258802</name>
</gene>
<protein>
    <submittedName>
        <fullName evidence="2">Uncharacterized protein</fullName>
    </submittedName>
</protein>
<dbReference type="AlphaFoldDB" id="A0A6A7BW76"/>
<dbReference type="EMBL" id="MU005992">
    <property type="protein sequence ID" value="KAF2859461.1"/>
    <property type="molecule type" value="Genomic_DNA"/>
</dbReference>
<evidence type="ECO:0000313" key="2">
    <source>
        <dbReference type="EMBL" id="KAF2859461.1"/>
    </source>
</evidence>
<feature type="signal peptide" evidence="1">
    <location>
        <begin position="1"/>
        <end position="19"/>
    </location>
</feature>
<name>A0A6A7BW76_9PEZI</name>
<proteinExistence type="predicted"/>
<reference evidence="2" key="1">
    <citation type="journal article" date="2020" name="Stud. Mycol.">
        <title>101 Dothideomycetes genomes: a test case for predicting lifestyles and emergence of pathogens.</title>
        <authorList>
            <person name="Haridas S."/>
            <person name="Albert R."/>
            <person name="Binder M."/>
            <person name="Bloem J."/>
            <person name="Labutti K."/>
            <person name="Salamov A."/>
            <person name="Andreopoulos B."/>
            <person name="Baker S."/>
            <person name="Barry K."/>
            <person name="Bills G."/>
            <person name="Bluhm B."/>
            <person name="Cannon C."/>
            <person name="Castanera R."/>
            <person name="Culley D."/>
            <person name="Daum C."/>
            <person name="Ezra D."/>
            <person name="Gonzalez J."/>
            <person name="Henrissat B."/>
            <person name="Kuo A."/>
            <person name="Liang C."/>
            <person name="Lipzen A."/>
            <person name="Lutzoni F."/>
            <person name="Magnuson J."/>
            <person name="Mondo S."/>
            <person name="Nolan M."/>
            <person name="Ohm R."/>
            <person name="Pangilinan J."/>
            <person name="Park H.-J."/>
            <person name="Ramirez L."/>
            <person name="Alfaro M."/>
            <person name="Sun H."/>
            <person name="Tritt A."/>
            <person name="Yoshinaga Y."/>
            <person name="Zwiers L.-H."/>
            <person name="Turgeon B."/>
            <person name="Goodwin S."/>
            <person name="Spatafora J."/>
            <person name="Crous P."/>
            <person name="Grigoriev I."/>
        </authorList>
    </citation>
    <scope>NUCLEOTIDE SEQUENCE</scope>
    <source>
        <strain evidence="2">CBS 480.64</strain>
    </source>
</reference>
<organism evidence="2 3">
    <name type="scientific">Piedraia hortae CBS 480.64</name>
    <dbReference type="NCBI Taxonomy" id="1314780"/>
    <lineage>
        <taxon>Eukaryota</taxon>
        <taxon>Fungi</taxon>
        <taxon>Dikarya</taxon>
        <taxon>Ascomycota</taxon>
        <taxon>Pezizomycotina</taxon>
        <taxon>Dothideomycetes</taxon>
        <taxon>Dothideomycetidae</taxon>
        <taxon>Capnodiales</taxon>
        <taxon>Piedraiaceae</taxon>
        <taxon>Piedraia</taxon>
    </lineage>
</organism>
<evidence type="ECO:0000313" key="3">
    <source>
        <dbReference type="Proteomes" id="UP000799421"/>
    </source>
</evidence>
<keyword evidence="1" id="KW-0732">Signal</keyword>
<dbReference type="Proteomes" id="UP000799421">
    <property type="component" value="Unassembled WGS sequence"/>
</dbReference>